<proteinExistence type="predicted"/>
<keyword evidence="2" id="KW-1185">Reference proteome</keyword>
<evidence type="ECO:0000313" key="1">
    <source>
        <dbReference type="EMBL" id="BCU69827.1"/>
    </source>
</evidence>
<gene>
    <name evidence="1" type="ORF">KN1_11240</name>
</gene>
<dbReference type="EMBL" id="AP024597">
    <property type="protein sequence ID" value="BCU69827.1"/>
    <property type="molecule type" value="Genomic_DNA"/>
</dbReference>
<reference evidence="1 2" key="1">
    <citation type="submission" date="2021-04" db="EMBL/GenBank/DDBJ databases">
        <title>Complete genome sequence of Stygiolobus sp. KN-1.</title>
        <authorList>
            <person name="Nakamura K."/>
            <person name="Sakai H."/>
            <person name="Kurosawa N."/>
        </authorList>
    </citation>
    <scope>NUCLEOTIDE SEQUENCE [LARGE SCALE GENOMIC DNA]</scope>
    <source>
        <strain evidence="1 2">KN-1</strain>
    </source>
</reference>
<dbReference type="Proteomes" id="UP000825123">
    <property type="component" value="Chromosome"/>
</dbReference>
<protein>
    <submittedName>
        <fullName evidence="1">Uncharacterized protein</fullName>
    </submittedName>
</protein>
<organism evidence="1 2">
    <name type="scientific">Stygiolobus caldivivus</name>
    <dbReference type="NCBI Taxonomy" id="2824673"/>
    <lineage>
        <taxon>Archaea</taxon>
        <taxon>Thermoproteota</taxon>
        <taxon>Thermoprotei</taxon>
        <taxon>Sulfolobales</taxon>
        <taxon>Sulfolobaceae</taxon>
        <taxon>Stygiolobus</taxon>
    </lineage>
</organism>
<evidence type="ECO:0000313" key="2">
    <source>
        <dbReference type="Proteomes" id="UP000825123"/>
    </source>
</evidence>
<sequence length="64" mass="7383">MGLRDSYIPFRLMGFLTTSSHSTGPYPISYSTFFNKQDVKHKNFISITEYFVLLRKSRITADSA</sequence>
<name>A0A8D5ZJ40_9CREN</name>
<accession>A0A8D5ZJ40</accession>
<dbReference type="KEGG" id="csty:KN1_11240"/>
<dbReference type="AlphaFoldDB" id="A0A8D5ZJ40"/>